<dbReference type="InterPro" id="IPR036543">
    <property type="entry name" value="Guanylate-bd_C_sf"/>
</dbReference>
<dbReference type="Gene3D" id="3.40.50.300">
    <property type="entry name" value="P-loop containing nucleotide triphosphate hydrolases"/>
    <property type="match status" value="1"/>
</dbReference>
<sequence length="316" mass="36585">SRKCFTFPFPTNPDNVSYLETLDPAEISKRFLEVTGRFCQFIFDQSQVKNLKDGHTVTGRVLGHLAKTYVDTISSGAVPCLENAVIAMAMIENEAAFQEGFEVYQSGMEKLKNSFPLELNEITLEHQCFSLMATQTFMKRSFRDSDGKYLETINHQFDRYLWDNEKASEAKCENLISVLSEPMTERINQGFYARIAEVLEKFLQQKVAVTTAILQADDKLTENERRICGKILLEQEIKAQEERQCQLEEKMATEQQNNEERVRQVIQRMEEEMLFQQQETKRAMDSKLREQAALMENGFQEKANKMACEMAVEEEE</sequence>
<dbReference type="InterPro" id="IPR027417">
    <property type="entry name" value="P-loop_NTPase"/>
</dbReference>
<evidence type="ECO:0000256" key="4">
    <source>
        <dbReference type="SAM" id="Coils"/>
    </source>
</evidence>
<evidence type="ECO:0000313" key="6">
    <source>
        <dbReference type="Ensembl" id="ENSSRHP00000088317.1"/>
    </source>
</evidence>
<evidence type="ECO:0000256" key="2">
    <source>
        <dbReference type="ARBA" id="ARBA00023134"/>
    </source>
</evidence>
<keyword evidence="1" id="KW-0547">Nucleotide-binding</keyword>
<dbReference type="InterPro" id="IPR030386">
    <property type="entry name" value="G_GB1_RHD3_dom"/>
</dbReference>
<reference evidence="6" key="2">
    <citation type="submission" date="2025-09" db="UniProtKB">
        <authorList>
            <consortium name="Ensembl"/>
        </authorList>
    </citation>
    <scope>IDENTIFICATION</scope>
</reference>
<evidence type="ECO:0000256" key="3">
    <source>
        <dbReference type="PROSITE-ProRule" id="PRU01052"/>
    </source>
</evidence>
<dbReference type="InterPro" id="IPR003191">
    <property type="entry name" value="Guanylate-bd/ATL_C"/>
</dbReference>
<keyword evidence="7" id="KW-1185">Reference proteome</keyword>
<dbReference type="SUPFAM" id="SSF48340">
    <property type="entry name" value="Interferon-induced guanylate-binding protein 1 (GBP1), C-terminal domain"/>
    <property type="match status" value="1"/>
</dbReference>
<dbReference type="Ensembl" id="ENSSRHT00000090700.1">
    <property type="protein sequence ID" value="ENSSRHP00000088317.1"/>
    <property type="gene ID" value="ENSSRHG00000043681.1"/>
</dbReference>
<dbReference type="PANTHER" id="PTHR10751">
    <property type="entry name" value="GUANYLATE BINDING PROTEIN"/>
    <property type="match status" value="1"/>
</dbReference>
<feature type="domain" description="GB1/RHD3-type G" evidence="5">
    <location>
        <begin position="1"/>
        <end position="47"/>
    </location>
</feature>
<accession>A0A673M842</accession>
<protein>
    <recommendedName>
        <fullName evidence="5">GB1/RHD3-type G domain-containing protein</fullName>
    </recommendedName>
</protein>
<dbReference type="GO" id="GO:0003924">
    <property type="term" value="F:GTPase activity"/>
    <property type="evidence" value="ECO:0007669"/>
    <property type="project" value="InterPro"/>
</dbReference>
<name>A0A673M842_9TELE</name>
<organism evidence="6 7">
    <name type="scientific">Sinocyclocheilus rhinocerous</name>
    <dbReference type="NCBI Taxonomy" id="307959"/>
    <lineage>
        <taxon>Eukaryota</taxon>
        <taxon>Metazoa</taxon>
        <taxon>Chordata</taxon>
        <taxon>Craniata</taxon>
        <taxon>Vertebrata</taxon>
        <taxon>Euteleostomi</taxon>
        <taxon>Actinopterygii</taxon>
        <taxon>Neopterygii</taxon>
        <taxon>Teleostei</taxon>
        <taxon>Ostariophysi</taxon>
        <taxon>Cypriniformes</taxon>
        <taxon>Cyprinidae</taxon>
        <taxon>Cyprininae</taxon>
        <taxon>Sinocyclocheilus</taxon>
    </lineage>
</organism>
<keyword evidence="2" id="KW-0342">GTP-binding</keyword>
<dbReference type="PROSITE" id="PS51715">
    <property type="entry name" value="G_GB1_RHD3"/>
    <property type="match status" value="1"/>
</dbReference>
<dbReference type="Proteomes" id="UP000472270">
    <property type="component" value="Unassembled WGS sequence"/>
</dbReference>
<evidence type="ECO:0000256" key="1">
    <source>
        <dbReference type="ARBA" id="ARBA00022741"/>
    </source>
</evidence>
<evidence type="ECO:0000259" key="5">
    <source>
        <dbReference type="PROSITE" id="PS51715"/>
    </source>
</evidence>
<dbReference type="AlphaFoldDB" id="A0A673M842"/>
<dbReference type="Pfam" id="PF02841">
    <property type="entry name" value="GBP_C"/>
    <property type="match status" value="2"/>
</dbReference>
<proteinExistence type="inferred from homology"/>
<comment type="similarity">
    <text evidence="3">Belongs to the TRAFAC class dynamin-like GTPase superfamily. GB1/RHD3 GTPase family.</text>
</comment>
<dbReference type="Gene3D" id="1.20.1000.10">
    <property type="entry name" value="Guanylate-binding protein, C-terminal domain"/>
    <property type="match status" value="2"/>
</dbReference>
<feature type="coiled-coil region" evidence="4">
    <location>
        <begin position="238"/>
        <end position="279"/>
    </location>
</feature>
<keyword evidence="4" id="KW-0175">Coiled coil</keyword>
<evidence type="ECO:0000313" key="7">
    <source>
        <dbReference type="Proteomes" id="UP000472270"/>
    </source>
</evidence>
<reference evidence="6" key="1">
    <citation type="submission" date="2025-08" db="UniProtKB">
        <authorList>
            <consortium name="Ensembl"/>
        </authorList>
    </citation>
    <scope>IDENTIFICATION</scope>
</reference>
<dbReference type="GO" id="GO:0005525">
    <property type="term" value="F:GTP binding"/>
    <property type="evidence" value="ECO:0007669"/>
    <property type="project" value="UniProtKB-KW"/>
</dbReference>